<dbReference type="Proteomes" id="UP001221898">
    <property type="component" value="Unassembled WGS sequence"/>
</dbReference>
<proteinExistence type="predicted"/>
<feature type="region of interest" description="Disordered" evidence="1">
    <location>
        <begin position="152"/>
        <end position="173"/>
    </location>
</feature>
<gene>
    <name evidence="2" type="ORF">AAFF_G00284250</name>
</gene>
<protein>
    <submittedName>
        <fullName evidence="2">Uncharacterized protein</fullName>
    </submittedName>
</protein>
<evidence type="ECO:0000313" key="2">
    <source>
        <dbReference type="EMBL" id="KAJ8417198.1"/>
    </source>
</evidence>
<evidence type="ECO:0000313" key="3">
    <source>
        <dbReference type="Proteomes" id="UP001221898"/>
    </source>
</evidence>
<dbReference type="EMBL" id="JAINUG010000004">
    <property type="protein sequence ID" value="KAJ8417198.1"/>
    <property type="molecule type" value="Genomic_DNA"/>
</dbReference>
<keyword evidence="3" id="KW-1185">Reference proteome</keyword>
<dbReference type="AlphaFoldDB" id="A0AAD7TBD7"/>
<name>A0AAD7TBD7_9TELE</name>
<comment type="caution">
    <text evidence="2">The sequence shown here is derived from an EMBL/GenBank/DDBJ whole genome shotgun (WGS) entry which is preliminary data.</text>
</comment>
<sequence>MHGQRGGPASVMRQHIKNETELLARGGAADGCSSEVLRGSDSVFYAAAQGPLGPAWAWPLNTDRPPRDPPLPPHTRVPPSATAVRKDSQVLLWGLRHAVHCFLSSPSFLKTLPLCATDHNSVRSCTPACSLEPPCAVDIGPMKQGAGVCLGRLPQGRREEEDPPDTGTGDEKEQDTLLTASLCFLSAEDLRMSVERAEAEITASLTHSPLPWREKRTAGCLPKSPSREGWFTGHSLCSKCTRSLRLSQA</sequence>
<organism evidence="2 3">
    <name type="scientific">Aldrovandia affinis</name>
    <dbReference type="NCBI Taxonomy" id="143900"/>
    <lineage>
        <taxon>Eukaryota</taxon>
        <taxon>Metazoa</taxon>
        <taxon>Chordata</taxon>
        <taxon>Craniata</taxon>
        <taxon>Vertebrata</taxon>
        <taxon>Euteleostomi</taxon>
        <taxon>Actinopterygii</taxon>
        <taxon>Neopterygii</taxon>
        <taxon>Teleostei</taxon>
        <taxon>Notacanthiformes</taxon>
        <taxon>Halosauridae</taxon>
        <taxon>Aldrovandia</taxon>
    </lineage>
</organism>
<evidence type="ECO:0000256" key="1">
    <source>
        <dbReference type="SAM" id="MobiDB-lite"/>
    </source>
</evidence>
<accession>A0AAD7TBD7</accession>
<reference evidence="2" key="1">
    <citation type="journal article" date="2023" name="Science">
        <title>Genome structures resolve the early diversification of teleost fishes.</title>
        <authorList>
            <person name="Parey E."/>
            <person name="Louis A."/>
            <person name="Montfort J."/>
            <person name="Bouchez O."/>
            <person name="Roques C."/>
            <person name="Iampietro C."/>
            <person name="Lluch J."/>
            <person name="Castinel A."/>
            <person name="Donnadieu C."/>
            <person name="Desvignes T."/>
            <person name="Floi Bucao C."/>
            <person name="Jouanno E."/>
            <person name="Wen M."/>
            <person name="Mejri S."/>
            <person name="Dirks R."/>
            <person name="Jansen H."/>
            <person name="Henkel C."/>
            <person name="Chen W.J."/>
            <person name="Zahm M."/>
            <person name="Cabau C."/>
            <person name="Klopp C."/>
            <person name="Thompson A.W."/>
            <person name="Robinson-Rechavi M."/>
            <person name="Braasch I."/>
            <person name="Lecointre G."/>
            <person name="Bobe J."/>
            <person name="Postlethwait J.H."/>
            <person name="Berthelot C."/>
            <person name="Roest Crollius H."/>
            <person name="Guiguen Y."/>
        </authorList>
    </citation>
    <scope>NUCLEOTIDE SEQUENCE</scope>
    <source>
        <strain evidence="2">NC1722</strain>
    </source>
</reference>